<dbReference type="InterPro" id="IPR013217">
    <property type="entry name" value="Methyltransf_12"/>
</dbReference>
<dbReference type="OrthoDB" id="329835at2759"/>
<dbReference type="InParanoid" id="F0ZG26"/>
<dbReference type="CDD" id="cd00833">
    <property type="entry name" value="PKS"/>
    <property type="match status" value="1"/>
</dbReference>
<dbReference type="VEuPathDB" id="AmoebaDB:DICPUDRAFT_54214"/>
<dbReference type="InterPro" id="IPR016039">
    <property type="entry name" value="Thiolase-like"/>
</dbReference>
<keyword evidence="4" id="KW-0808">Transferase</keyword>
<evidence type="ECO:0000313" key="12">
    <source>
        <dbReference type="EMBL" id="EGC37083.1"/>
    </source>
</evidence>
<dbReference type="InterPro" id="IPR020841">
    <property type="entry name" value="PKS_Beta-ketoAc_synthase_dom"/>
</dbReference>
<dbReference type="eggNOG" id="KOG1202">
    <property type="taxonomic scope" value="Eukaryota"/>
</dbReference>
<comment type="function">
    <text evidence="6">Probable polyketide synthase.</text>
</comment>
<dbReference type="Pfam" id="PF02801">
    <property type="entry name" value="Ketoacyl-synt_C"/>
    <property type="match status" value="1"/>
</dbReference>
<dbReference type="KEGG" id="dpp:DICPUDRAFT_54214"/>
<dbReference type="CDD" id="cd02440">
    <property type="entry name" value="AdoMet_MTases"/>
    <property type="match status" value="1"/>
</dbReference>
<dbReference type="InterPro" id="IPR013968">
    <property type="entry name" value="PKS_KR"/>
</dbReference>
<evidence type="ECO:0000256" key="2">
    <source>
        <dbReference type="ARBA" id="ARBA00022450"/>
    </source>
</evidence>
<dbReference type="Gene3D" id="1.10.1200.10">
    <property type="entry name" value="ACP-like"/>
    <property type="match status" value="1"/>
</dbReference>
<feature type="region of interest" description="N-terminal hotdog fold" evidence="7">
    <location>
        <begin position="905"/>
        <end position="1036"/>
    </location>
</feature>
<dbReference type="SMART" id="SM00822">
    <property type="entry name" value="PKS_KR"/>
    <property type="match status" value="1"/>
</dbReference>
<dbReference type="Pfam" id="PF08242">
    <property type="entry name" value="Methyltransf_12"/>
    <property type="match status" value="1"/>
</dbReference>
<dbReference type="GO" id="GO:0006633">
    <property type="term" value="P:fatty acid biosynthetic process"/>
    <property type="evidence" value="ECO:0000318"/>
    <property type="project" value="GO_Central"/>
</dbReference>
<dbReference type="InterPro" id="IPR036291">
    <property type="entry name" value="NAD(P)-bd_dom_sf"/>
</dbReference>
<evidence type="ECO:0000256" key="6">
    <source>
        <dbReference type="ARBA" id="ARBA00037046"/>
    </source>
</evidence>
<evidence type="ECO:0000256" key="4">
    <source>
        <dbReference type="ARBA" id="ARBA00022679"/>
    </source>
</evidence>
<dbReference type="InterPro" id="IPR013154">
    <property type="entry name" value="ADH-like_N"/>
</dbReference>
<dbReference type="InterPro" id="IPR016035">
    <property type="entry name" value="Acyl_Trfase/lysoPLipase"/>
</dbReference>
<dbReference type="GeneID" id="10503758"/>
<dbReference type="Gene3D" id="3.40.366.10">
    <property type="entry name" value="Malonyl-Coenzyme A Acyl Carrier Protein, domain 2"/>
    <property type="match status" value="1"/>
</dbReference>
<dbReference type="InterPro" id="IPR001227">
    <property type="entry name" value="Ac_transferase_dom_sf"/>
</dbReference>
<comment type="cofactor">
    <cofactor evidence="1">
        <name>pantetheine 4'-phosphate</name>
        <dbReference type="ChEBI" id="CHEBI:47942"/>
    </cofactor>
</comment>
<dbReference type="PANTHER" id="PTHR45681:SF7">
    <property type="entry name" value="POLYKETIDE SYNTHASE 13-RELATED"/>
    <property type="match status" value="1"/>
</dbReference>
<dbReference type="CDD" id="cd05195">
    <property type="entry name" value="enoyl_red"/>
    <property type="match status" value="1"/>
</dbReference>
<dbReference type="InterPro" id="IPR050444">
    <property type="entry name" value="Polyketide_Synthase"/>
</dbReference>
<dbReference type="InterPro" id="IPR014030">
    <property type="entry name" value="Ketoacyl_synth_N"/>
</dbReference>
<evidence type="ECO:0000259" key="9">
    <source>
        <dbReference type="PROSITE" id="PS50075"/>
    </source>
</evidence>
<dbReference type="SUPFAM" id="SSF47336">
    <property type="entry name" value="ACP-like"/>
    <property type="match status" value="1"/>
</dbReference>
<keyword evidence="2" id="KW-0596">Phosphopantetheine</keyword>
<dbReference type="Gene3D" id="3.40.47.10">
    <property type="match status" value="1"/>
</dbReference>
<dbReference type="SUPFAM" id="SSF53335">
    <property type="entry name" value="S-adenosyl-L-methionine-dependent methyltransferases"/>
    <property type="match status" value="1"/>
</dbReference>
<feature type="domain" description="Carrier" evidence="9">
    <location>
        <begin position="2400"/>
        <end position="2477"/>
    </location>
</feature>
<dbReference type="InterPro" id="IPR057326">
    <property type="entry name" value="KR_dom"/>
</dbReference>
<dbReference type="SUPFAM" id="SSF50129">
    <property type="entry name" value="GroES-like"/>
    <property type="match status" value="1"/>
</dbReference>
<protein>
    <submittedName>
        <fullName evidence="12">Uncharacterized protein</fullName>
    </submittedName>
</protein>
<dbReference type="SUPFAM" id="SSF52151">
    <property type="entry name" value="FabD/lysophospholipase-like"/>
    <property type="match status" value="1"/>
</dbReference>
<dbReference type="InterPro" id="IPR014043">
    <property type="entry name" value="Acyl_transferase_dom"/>
</dbReference>
<keyword evidence="8" id="KW-0175">Coiled coil</keyword>
<feature type="coiled-coil region" evidence="8">
    <location>
        <begin position="1031"/>
        <end position="1058"/>
    </location>
</feature>
<dbReference type="InterPro" id="IPR006162">
    <property type="entry name" value="Ppantetheine_attach_site"/>
</dbReference>
<dbReference type="SMART" id="SM00825">
    <property type="entry name" value="PKS_KS"/>
    <property type="match status" value="1"/>
</dbReference>
<dbReference type="InterPro" id="IPR009081">
    <property type="entry name" value="PP-bd_ACP"/>
</dbReference>
<name>F0ZG26_DICPU</name>
<feature type="region of interest" description="C-terminal hotdog fold" evidence="7">
    <location>
        <begin position="1053"/>
        <end position="1202"/>
    </location>
</feature>
<dbReference type="InterPro" id="IPR049900">
    <property type="entry name" value="PKS_mFAS_DH"/>
</dbReference>
<dbReference type="InterPro" id="IPR029063">
    <property type="entry name" value="SAM-dependent_MTases_sf"/>
</dbReference>
<dbReference type="EMBL" id="GL871008">
    <property type="protein sequence ID" value="EGC37083.1"/>
    <property type="molecule type" value="Genomic_DNA"/>
</dbReference>
<evidence type="ECO:0000256" key="8">
    <source>
        <dbReference type="SAM" id="Coils"/>
    </source>
</evidence>
<dbReference type="GO" id="GO:0016746">
    <property type="term" value="F:acyltransferase activity"/>
    <property type="evidence" value="ECO:0007669"/>
    <property type="project" value="InterPro"/>
</dbReference>
<feature type="domain" description="PKS/mFAS DH" evidence="11">
    <location>
        <begin position="905"/>
        <end position="1202"/>
    </location>
</feature>
<dbReference type="Gene3D" id="3.40.50.720">
    <property type="entry name" value="NAD(P)-binding Rossmann-like Domain"/>
    <property type="match status" value="2"/>
</dbReference>
<dbReference type="SUPFAM" id="SSF53901">
    <property type="entry name" value="Thiolase-like"/>
    <property type="match status" value="1"/>
</dbReference>
<organism evidence="12 13">
    <name type="scientific">Dictyostelium purpureum</name>
    <name type="common">Slime mold</name>
    <dbReference type="NCBI Taxonomy" id="5786"/>
    <lineage>
        <taxon>Eukaryota</taxon>
        <taxon>Amoebozoa</taxon>
        <taxon>Evosea</taxon>
        <taxon>Eumycetozoa</taxon>
        <taxon>Dictyostelia</taxon>
        <taxon>Dictyosteliales</taxon>
        <taxon>Dictyosteliaceae</taxon>
        <taxon>Dictyostelium</taxon>
    </lineage>
</organism>
<evidence type="ECO:0000259" key="10">
    <source>
        <dbReference type="PROSITE" id="PS52004"/>
    </source>
</evidence>
<dbReference type="PANTHER" id="PTHR45681">
    <property type="entry name" value="POLYKETIDE SYNTHASE 44-RELATED"/>
    <property type="match status" value="1"/>
</dbReference>
<dbReference type="GO" id="GO:0016491">
    <property type="term" value="F:oxidoreductase activity"/>
    <property type="evidence" value="ECO:0007669"/>
    <property type="project" value="InterPro"/>
</dbReference>
<dbReference type="Pfam" id="PF08240">
    <property type="entry name" value="ADH_N"/>
    <property type="match status" value="1"/>
</dbReference>
<dbReference type="Proteomes" id="UP000001064">
    <property type="component" value="Unassembled WGS sequence"/>
</dbReference>
<keyword evidence="13" id="KW-1185">Reference proteome</keyword>
<dbReference type="RefSeq" id="XP_003286364.1">
    <property type="nucleotide sequence ID" value="XM_003286316.1"/>
</dbReference>
<sequence length="2481" mass="283524">MNDNDDDLVAIVGVGCRLPGNSNSPNEFWETIKNKKDGIIEMSERFSDNFFISNQFGLKRAGLISMNEWKSFDPIFFGISPSEALTIDPSQRLLLKCTWEAFEDASIDPLSIRGTSATVYVGTSTPEYQYSTVSNYEPIKNLFGATPHSLANRISYCFDLRGQSLSIDTGCSSSLNAAVLGYNSIKDGQCDISVVGGYNFLMDPFFTKGLCQLEMLSKSGKSCAFDSSADGYVRGEGCGVVVFKRLKAAIRDSNRIYCVIEGANSNVDGYYNKNTFYAPSIPSQVENIIKTFKSAKRSIKPKDVSFFECHGTSTLVGDPIETEALSRVFKENHSPDSPLLIGSIKPNIGHLEGGSGIASLIKCCLMFKFKKFAPNINFENPNPKIKFDEWNLKVNTQVLPFPNKNTTIMMNNFGVTGSNACLLLSQYNHSQNKDDLYADSGIKNKKEYLIPFSANSKKSLRNYQISIVNNINHYKNNSNLFDFIKCQINSRSNKLLQRSMGKAKNWDDIAKIDNYIDTSHSKVSNITVSKRQPQNIVFIFPGQGTQYIKMGSSLYQTNQTFKLWVDKIDSKLEKYFGFSIWKKINSFSESDKETMNEPIIAQPSISMIQVALFHIYIRWNINPSFIIGHSLGETSAQFCSGNIDLETFCSILYNRSVSQQKTVGLGRMLSINIGEKEFKEKYSYKYPSLEISCYNSPNSIVVSGIETVLFNLKSDLKNDNIFSILLSTRSSFHSSSQETIKEDILNCKFKTQLRPTIPVFSTVYKKIFGPTLAYDPKYCFENIRMPVLFAETIEAFYQHIETNSLSNEIVFIEISPHPTLLYYLKEMVPKDSNYFTDESIIILSSLNKKNNSNDQTEINNTISKLYCFGYNNLNFNQQFEQITINKHVDLPFYKWEDEKYFLEDHQHYLNRTQGPPIDLLGTENLSPIKSFTTYIDVKKPIFQYLKGHAVNGGFNFPGFGYVDNVINMYAENDLIIDGIEFKDPLIFKAGENTILHTNATQVLKNQLKVHFHYYNNKSDKWIETSNVNVYLVDHDYDNKELKMDIDQLKKECNHYSVTTDDLYNFIKSKTGVRYSENFIGVKECYYGDNKCLSFIPINLPNTNLGIPNSIINVTTLDSCLHGLLGLIKDPCQLFLDRLENFKYFSRNIPSIGEVDHVYSYGELNFIYNNSYYVTFKVLLPDGTILVEVDNIILTSSIEIKDSLNIEYEPNFYYEYYLESIESSVPTPSHFKDLINSLPTMDKNEIKYYEKYIINALLNNVNEKTNIDLDIVQKLSIQELENKYLNEKKNQKLFNFIFNLIKENIDSIEKNRDNVNQRVEDKSMSLNSIINASLQIILINLFPSGNHNLMIEFPESRYYSGWLNYFYENNTNINNLDKLVVEIIKKSIIKQANKKYVVRILEIGGGIGSLSEKVVNGLNTIIEANPNIETDIEYTYSHESPSHFVQVKQKLKHFNGNVLFKVLKLQDDSVENQNFKPNYYDFIIASNTLHLVKEIKPAINQIYRLLKPNGQLLFLEFSQQSLLANTVFGFFDEWWSFKDIGLRSENCLLTQGQWESILSNTKFTDTIMTTEDNSFSYLIQTRKEFQYNSNVKSSSEVIIFTFDRENRSSQSNEIIKQIYEKYSGAIIVGDLDELLSKLSNTSKVYFIKTIEELNLENFKTVTLEYIKINQHMIKNNLTTKIILVTIKSFEESNNYLNSSVNGTFRYFCEDQEQLVLYCFDLDCIDSCCIDLIDSLSNENNFIQTEFIVRKQKVYIEKMKRIKNSINKYTSKQKTPNICKDSFICKYNFKLQMVLDNKEELKPGQVEVDVKAAGLDYKDYLIYKKKKILNNKFNTFGSEFSGTVKRVGINVKNFKVGDHVYGLKTNTTQTSIIINSDQISQIPNNISLVEAASVPSIYINSYYCLFNIGDLNILDNESILIHSSTNDFGLALLNILKWKEFSSQLFVTVNSDEKRDYLIQQYGSFISGIFSVNNFEKEIKANLMKSNKEGIDLIFNSISNEFMDSNCRLLSCGGKIIDTNINEIDNKEQLNLNLNLNGNYIKLNSISPKTAIKILRSITQAFNEGHLKPIPINKYSNINIKNALLEINKKNTIGKVIVEFDTDILQPLLTEKNNHKIIESTYKITSVGKTILVTGQTGIALEIIKWIIKFSNNIENIIILSKSKMKWELKSLIQSVTNDTKKNHIKFHFNSVDVGNKTELYNSIQQLYNEHPTMDKVDSIFHYAFVQVVNGPLEISMKDLDLSHGAKSNGAINLHTLSLDFNWPIKNFVMASSTAAKFGSFNQCSYVSSLCVIDALSRYRKSIGLPSISINMGSILSVGIAAKSDTILSMLESQGIHHINVNQLLGSMDIVLHNQTDISSFVVYNVHFDNVQIKKYTYPIIDYYLNPIQNKTIKENDPTNSNNKQDEKDKIINKICEILSLEPSKLNTSNSLYEYGIDSLASTNLRNWFSKEYYVNIVTVDQIQNLTIVNLVNQIKNYINKKK</sequence>
<dbReference type="CDD" id="cd08954">
    <property type="entry name" value="KR_1_FAS_SDR_x"/>
    <property type="match status" value="1"/>
</dbReference>
<accession>F0ZG26</accession>
<reference evidence="13" key="1">
    <citation type="journal article" date="2011" name="Genome Biol.">
        <title>Comparative genomics of the social amoebae Dictyostelium discoideum and Dictyostelium purpureum.</title>
        <authorList>
            <consortium name="US DOE Joint Genome Institute (JGI-PGF)"/>
            <person name="Sucgang R."/>
            <person name="Kuo A."/>
            <person name="Tian X."/>
            <person name="Salerno W."/>
            <person name="Parikh A."/>
            <person name="Feasley C.L."/>
            <person name="Dalin E."/>
            <person name="Tu H."/>
            <person name="Huang E."/>
            <person name="Barry K."/>
            <person name="Lindquist E."/>
            <person name="Shapiro H."/>
            <person name="Bruce D."/>
            <person name="Schmutz J."/>
            <person name="Salamov A."/>
            <person name="Fey P."/>
            <person name="Gaudet P."/>
            <person name="Anjard C."/>
            <person name="Babu M.M."/>
            <person name="Basu S."/>
            <person name="Bushmanova Y."/>
            <person name="van der Wel H."/>
            <person name="Katoh-Kurasawa M."/>
            <person name="Dinh C."/>
            <person name="Coutinho P.M."/>
            <person name="Saito T."/>
            <person name="Elias M."/>
            <person name="Schaap P."/>
            <person name="Kay R.R."/>
            <person name="Henrissat B."/>
            <person name="Eichinger L."/>
            <person name="Rivero F."/>
            <person name="Putnam N.H."/>
            <person name="West C.M."/>
            <person name="Loomis W.F."/>
            <person name="Chisholm R.L."/>
            <person name="Shaulsky G."/>
            <person name="Strassmann J.E."/>
            <person name="Queller D.C."/>
            <person name="Kuspa A."/>
            <person name="Grigoriev I.V."/>
        </authorList>
    </citation>
    <scope>NUCLEOTIDE SEQUENCE [LARGE SCALE GENOMIC DNA]</scope>
    <source>
        <strain evidence="13">QSDP1</strain>
    </source>
</reference>
<dbReference type="STRING" id="5786.F0ZG26"/>
<dbReference type="InterPro" id="IPR036736">
    <property type="entry name" value="ACP-like_sf"/>
</dbReference>
<dbReference type="Gene3D" id="3.10.129.110">
    <property type="entry name" value="Polyketide synthase dehydratase"/>
    <property type="match status" value="1"/>
</dbReference>
<evidence type="ECO:0000313" key="13">
    <source>
        <dbReference type="Proteomes" id="UP000001064"/>
    </source>
</evidence>
<dbReference type="SUPFAM" id="SSF51735">
    <property type="entry name" value="NAD(P)-binding Rossmann-fold domains"/>
    <property type="match status" value="2"/>
</dbReference>
<dbReference type="Pfam" id="PF00698">
    <property type="entry name" value="Acyl_transf_1"/>
    <property type="match status" value="1"/>
</dbReference>
<keyword evidence="5" id="KW-0521">NADP</keyword>
<evidence type="ECO:0000256" key="5">
    <source>
        <dbReference type="ARBA" id="ARBA00022857"/>
    </source>
</evidence>
<feature type="active site" description="Proton acceptor; for dehydratase activity" evidence="7">
    <location>
        <position position="948"/>
    </location>
</feature>
<keyword evidence="3" id="KW-0597">Phosphoprotein</keyword>
<dbReference type="Pfam" id="PF08659">
    <property type="entry name" value="KR"/>
    <property type="match status" value="1"/>
</dbReference>
<dbReference type="Pfam" id="PF00109">
    <property type="entry name" value="ketoacyl-synt"/>
    <property type="match status" value="1"/>
</dbReference>
<dbReference type="Gene3D" id="3.90.180.10">
    <property type="entry name" value="Medium-chain alcohol dehydrogenases, catalytic domain"/>
    <property type="match status" value="1"/>
</dbReference>
<evidence type="ECO:0000256" key="7">
    <source>
        <dbReference type="PROSITE-ProRule" id="PRU01363"/>
    </source>
</evidence>
<dbReference type="SMART" id="SM00827">
    <property type="entry name" value="PKS_AT"/>
    <property type="match status" value="1"/>
</dbReference>
<dbReference type="InterPro" id="IPR032821">
    <property type="entry name" value="PKS_assoc"/>
</dbReference>
<evidence type="ECO:0000256" key="1">
    <source>
        <dbReference type="ARBA" id="ARBA00001957"/>
    </source>
</evidence>
<dbReference type="SMART" id="SM00829">
    <property type="entry name" value="PKS_ER"/>
    <property type="match status" value="1"/>
</dbReference>
<dbReference type="Pfam" id="PF16197">
    <property type="entry name" value="KAsynt_C_assoc"/>
    <property type="match status" value="1"/>
</dbReference>
<dbReference type="InterPro" id="IPR020843">
    <property type="entry name" value="ER"/>
</dbReference>
<proteinExistence type="predicted"/>
<dbReference type="InterPro" id="IPR042104">
    <property type="entry name" value="PKS_dehydratase_sf"/>
</dbReference>
<dbReference type="InterPro" id="IPR014031">
    <property type="entry name" value="Ketoacyl_synth_C"/>
</dbReference>
<feature type="active site" description="Proton donor; for dehydratase activity" evidence="7">
    <location>
        <position position="1117"/>
    </location>
</feature>
<dbReference type="PROSITE" id="PS52004">
    <property type="entry name" value="KS3_2"/>
    <property type="match status" value="1"/>
</dbReference>
<feature type="domain" description="Ketosynthase family 3 (KS3)" evidence="10">
    <location>
        <begin position="6"/>
        <end position="426"/>
    </location>
</feature>
<dbReference type="PROSITE" id="PS52019">
    <property type="entry name" value="PKS_MFAS_DH"/>
    <property type="match status" value="1"/>
</dbReference>
<dbReference type="Pfam" id="PF23297">
    <property type="entry name" value="ACP_SdgA_C"/>
    <property type="match status" value="1"/>
</dbReference>
<gene>
    <name evidence="12" type="ORF">DICPUDRAFT_54214</name>
</gene>
<dbReference type="InterPro" id="IPR011032">
    <property type="entry name" value="GroES-like_sf"/>
</dbReference>
<dbReference type="Gene3D" id="3.40.50.150">
    <property type="entry name" value="Vaccinia Virus protein VP39"/>
    <property type="match status" value="1"/>
</dbReference>
<dbReference type="PROSITE" id="PS00012">
    <property type="entry name" value="PHOSPHOPANTETHEINE"/>
    <property type="match status" value="1"/>
</dbReference>
<evidence type="ECO:0000256" key="3">
    <source>
        <dbReference type="ARBA" id="ARBA00022553"/>
    </source>
</evidence>
<dbReference type="PROSITE" id="PS50075">
    <property type="entry name" value="CARRIER"/>
    <property type="match status" value="1"/>
</dbReference>
<evidence type="ECO:0000259" key="11">
    <source>
        <dbReference type="PROSITE" id="PS52019"/>
    </source>
</evidence>